<organism evidence="8 9">
    <name type="scientific">Mytilus edulis</name>
    <name type="common">Blue mussel</name>
    <dbReference type="NCBI Taxonomy" id="6550"/>
    <lineage>
        <taxon>Eukaryota</taxon>
        <taxon>Metazoa</taxon>
        <taxon>Spiralia</taxon>
        <taxon>Lophotrochozoa</taxon>
        <taxon>Mollusca</taxon>
        <taxon>Bivalvia</taxon>
        <taxon>Autobranchia</taxon>
        <taxon>Pteriomorphia</taxon>
        <taxon>Mytilida</taxon>
        <taxon>Mytiloidea</taxon>
        <taxon>Mytilidae</taxon>
        <taxon>Mytilinae</taxon>
        <taxon>Mytilus</taxon>
    </lineage>
</organism>
<dbReference type="Proteomes" id="UP000683360">
    <property type="component" value="Unassembled WGS sequence"/>
</dbReference>
<dbReference type="Pfam" id="PF01822">
    <property type="entry name" value="WSC"/>
    <property type="match status" value="1"/>
</dbReference>
<evidence type="ECO:0000256" key="5">
    <source>
        <dbReference type="ARBA" id="ARBA00023136"/>
    </source>
</evidence>
<keyword evidence="2" id="KW-0812">Transmembrane</keyword>
<dbReference type="SMART" id="SM00321">
    <property type="entry name" value="WSC"/>
    <property type="match status" value="1"/>
</dbReference>
<accession>A0A8S3T5P8</accession>
<proteinExistence type="predicted"/>
<keyword evidence="6" id="KW-0325">Glycoprotein</keyword>
<name>A0A8S3T5P8_MYTED</name>
<comment type="caution">
    <text evidence="8">The sequence shown here is derived from an EMBL/GenBank/DDBJ whole genome shotgun (WGS) entry which is preliminary data.</text>
</comment>
<evidence type="ECO:0000256" key="1">
    <source>
        <dbReference type="ARBA" id="ARBA00004167"/>
    </source>
</evidence>
<dbReference type="InterPro" id="IPR002889">
    <property type="entry name" value="WSC_carb-bd"/>
</dbReference>
<gene>
    <name evidence="8" type="ORF">MEDL_39327</name>
</gene>
<dbReference type="AlphaFoldDB" id="A0A8S3T5P8"/>
<dbReference type="PANTHER" id="PTHR24269">
    <property type="entry name" value="KREMEN PROTEIN"/>
    <property type="match status" value="1"/>
</dbReference>
<dbReference type="InterPro" id="IPR003609">
    <property type="entry name" value="Pan_app"/>
</dbReference>
<dbReference type="PROSITE" id="PS51212">
    <property type="entry name" value="WSC"/>
    <property type="match status" value="1"/>
</dbReference>
<keyword evidence="4" id="KW-1133">Transmembrane helix</keyword>
<protein>
    <recommendedName>
        <fullName evidence="7">WSC domain-containing protein</fullName>
    </recommendedName>
</protein>
<evidence type="ECO:0000259" key="7">
    <source>
        <dbReference type="PROSITE" id="PS51212"/>
    </source>
</evidence>
<comment type="subcellular location">
    <subcellularLocation>
        <location evidence="1">Membrane</location>
        <topology evidence="1">Single-pass membrane protein</topology>
    </subcellularLocation>
</comment>
<dbReference type="InterPro" id="IPR051836">
    <property type="entry name" value="Kremen_rcpt"/>
</dbReference>
<dbReference type="PANTHER" id="PTHR24269:SF16">
    <property type="entry name" value="PROTEIN SLG1"/>
    <property type="match status" value="1"/>
</dbReference>
<dbReference type="Pfam" id="PF00024">
    <property type="entry name" value="PAN_1"/>
    <property type="match status" value="1"/>
</dbReference>
<reference evidence="8" key="1">
    <citation type="submission" date="2021-03" db="EMBL/GenBank/DDBJ databases">
        <authorList>
            <person name="Bekaert M."/>
        </authorList>
    </citation>
    <scope>NUCLEOTIDE SEQUENCE</scope>
</reference>
<dbReference type="EMBL" id="CAJPWZ010001883">
    <property type="protein sequence ID" value="CAG2226226.1"/>
    <property type="molecule type" value="Genomic_DNA"/>
</dbReference>
<keyword evidence="5" id="KW-0472">Membrane</keyword>
<dbReference type="OrthoDB" id="6049428at2759"/>
<feature type="domain" description="WSC" evidence="7">
    <location>
        <begin position="1"/>
        <end position="79"/>
    </location>
</feature>
<sequence>MYGGTHFVWMTIDFCLRGCADDGFKYAGLLHQWCHCGNDPYSNLVNYPKVHDSECDLPCTGNGSQICGGNSRISIYRIGEVKSVQTSQLYRTAFYGRAISGQPLKSEVIHSNGLIAKVECAKTCGDTIDCRSFSISSQTKLCHLFEKTIQLGDANIIDPSTSVLNLV</sequence>
<evidence type="ECO:0000256" key="3">
    <source>
        <dbReference type="ARBA" id="ARBA00022729"/>
    </source>
</evidence>
<evidence type="ECO:0000256" key="2">
    <source>
        <dbReference type="ARBA" id="ARBA00022692"/>
    </source>
</evidence>
<evidence type="ECO:0000256" key="4">
    <source>
        <dbReference type="ARBA" id="ARBA00022989"/>
    </source>
</evidence>
<evidence type="ECO:0000313" key="9">
    <source>
        <dbReference type="Proteomes" id="UP000683360"/>
    </source>
</evidence>
<keyword evidence="9" id="KW-1185">Reference proteome</keyword>
<dbReference type="GO" id="GO:0005886">
    <property type="term" value="C:plasma membrane"/>
    <property type="evidence" value="ECO:0007669"/>
    <property type="project" value="TreeGrafter"/>
</dbReference>
<evidence type="ECO:0000256" key="6">
    <source>
        <dbReference type="ARBA" id="ARBA00023180"/>
    </source>
</evidence>
<evidence type="ECO:0000313" key="8">
    <source>
        <dbReference type="EMBL" id="CAG2226226.1"/>
    </source>
</evidence>
<keyword evidence="3" id="KW-0732">Signal</keyword>